<dbReference type="PANTHER" id="PTHR10353">
    <property type="entry name" value="GLYCOSYL HYDROLASE"/>
    <property type="match status" value="1"/>
</dbReference>
<dbReference type="SUPFAM" id="SSF51445">
    <property type="entry name" value="(Trans)glycosidases"/>
    <property type="match status" value="1"/>
</dbReference>
<evidence type="ECO:0000256" key="3">
    <source>
        <dbReference type="ARBA" id="ARBA00023295"/>
    </source>
</evidence>
<proteinExistence type="inferred from homology"/>
<comment type="caution">
    <text evidence="6">The sequence shown here is derived from an EMBL/GenBank/DDBJ whole genome shotgun (WGS) entry which is preliminary data.</text>
</comment>
<dbReference type="Pfam" id="PF00232">
    <property type="entry name" value="Glyco_hydro_1"/>
    <property type="match status" value="1"/>
</dbReference>
<dbReference type="GO" id="GO:0008422">
    <property type="term" value="F:beta-glucosidase activity"/>
    <property type="evidence" value="ECO:0007669"/>
    <property type="project" value="TreeGrafter"/>
</dbReference>
<dbReference type="Gene3D" id="3.20.20.80">
    <property type="entry name" value="Glycosidases"/>
    <property type="match status" value="1"/>
</dbReference>
<gene>
    <name evidence="6" type="ORF">RJ640_015561</name>
</gene>
<sequence>MTGKVRDGSSGYTSANSYHLHKSADRRPQPCLPQRSDPPPLPPAVRRGADPQSRGRESHADADATPAAAVLPLPLQSSLEDFCQYVELCFLEFGDGMKHWIKLNDPRSYCIGGYVTGILAPGRGCCSRNPRHDFKSQGAVNSFFGYEVVFASLLMLAGAI</sequence>
<dbReference type="InterPro" id="IPR017853">
    <property type="entry name" value="GH"/>
</dbReference>
<evidence type="ECO:0000256" key="5">
    <source>
        <dbReference type="SAM" id="MobiDB-lite"/>
    </source>
</evidence>
<dbReference type="PANTHER" id="PTHR10353:SF137">
    <property type="entry name" value="MYROSINASE 3-RELATED"/>
    <property type="match status" value="1"/>
</dbReference>
<keyword evidence="7" id="KW-1185">Reference proteome</keyword>
<accession>A0AA88UAE2</accession>
<keyword evidence="2" id="KW-0378">Hydrolase</keyword>
<name>A0AA88UAE2_9ASTE</name>
<protein>
    <submittedName>
        <fullName evidence="6">Uncharacterized protein</fullName>
    </submittedName>
</protein>
<evidence type="ECO:0000313" key="6">
    <source>
        <dbReference type="EMBL" id="KAK2976438.1"/>
    </source>
</evidence>
<dbReference type="GO" id="GO:0005975">
    <property type="term" value="P:carbohydrate metabolic process"/>
    <property type="evidence" value="ECO:0007669"/>
    <property type="project" value="InterPro"/>
</dbReference>
<organism evidence="6 7">
    <name type="scientific">Escallonia rubra</name>
    <dbReference type="NCBI Taxonomy" id="112253"/>
    <lineage>
        <taxon>Eukaryota</taxon>
        <taxon>Viridiplantae</taxon>
        <taxon>Streptophyta</taxon>
        <taxon>Embryophyta</taxon>
        <taxon>Tracheophyta</taxon>
        <taxon>Spermatophyta</taxon>
        <taxon>Magnoliopsida</taxon>
        <taxon>eudicotyledons</taxon>
        <taxon>Gunneridae</taxon>
        <taxon>Pentapetalae</taxon>
        <taxon>asterids</taxon>
        <taxon>campanulids</taxon>
        <taxon>Escalloniales</taxon>
        <taxon>Escalloniaceae</taxon>
        <taxon>Escallonia</taxon>
    </lineage>
</organism>
<reference evidence="6" key="1">
    <citation type="submission" date="2022-12" db="EMBL/GenBank/DDBJ databases">
        <title>Draft genome assemblies for two species of Escallonia (Escalloniales).</title>
        <authorList>
            <person name="Chanderbali A."/>
            <person name="Dervinis C."/>
            <person name="Anghel I."/>
            <person name="Soltis D."/>
            <person name="Soltis P."/>
            <person name="Zapata F."/>
        </authorList>
    </citation>
    <scope>NUCLEOTIDE SEQUENCE</scope>
    <source>
        <strain evidence="6">UCBG92.1500</strain>
        <tissue evidence="6">Leaf</tissue>
    </source>
</reference>
<keyword evidence="3" id="KW-0326">Glycosidase</keyword>
<dbReference type="InterPro" id="IPR001360">
    <property type="entry name" value="Glyco_hydro_1"/>
</dbReference>
<evidence type="ECO:0000313" key="7">
    <source>
        <dbReference type="Proteomes" id="UP001187471"/>
    </source>
</evidence>
<dbReference type="AlphaFoldDB" id="A0AA88UAE2"/>
<evidence type="ECO:0000256" key="1">
    <source>
        <dbReference type="ARBA" id="ARBA00010838"/>
    </source>
</evidence>
<feature type="region of interest" description="Disordered" evidence="5">
    <location>
        <begin position="1"/>
        <end position="63"/>
    </location>
</feature>
<feature type="compositionally biased region" description="Basic and acidic residues" evidence="5">
    <location>
        <begin position="47"/>
        <end position="62"/>
    </location>
</feature>
<comment type="similarity">
    <text evidence="1 4">Belongs to the glycosyl hydrolase 1 family.</text>
</comment>
<evidence type="ECO:0000256" key="4">
    <source>
        <dbReference type="RuleBase" id="RU003690"/>
    </source>
</evidence>
<dbReference type="Proteomes" id="UP001187471">
    <property type="component" value="Unassembled WGS sequence"/>
</dbReference>
<evidence type="ECO:0000256" key="2">
    <source>
        <dbReference type="ARBA" id="ARBA00022801"/>
    </source>
</evidence>
<dbReference type="EMBL" id="JAVXUO010002077">
    <property type="protein sequence ID" value="KAK2976438.1"/>
    <property type="molecule type" value="Genomic_DNA"/>
</dbReference>